<sequence length="421" mass="43072">MADMMDKSLDAIVASRRTATKRDSAPERKPRRDSSSRDGGAPRGGGGGRGRGGPRPRGGGRDEARRPRPRVQVNAGPRARDLDTQAWDHAGYDAMMMADRVRVTHTLPGAAVTVAAPAPAAPVARGGASLPPLRTSTATKITLVNLDPEVDDGALESILSTFGEVKSVQVERNPDGTSVGCGEAVYKTYDAAVSAVSALDGRIVDNRRLVVALDPAAQAAAAAAAAAAPAPAAAAAGAPQYSVSTSDPANATMQALATASAAFAEVDHSSKALNRYREPRGGGYDRAPREGGYTRAPREGGYDRAPRGAAPERFDSRGLDRGARGRPAGRGRGRGRDEDRTAARGRGGRREEVDVEASFDAYVAKGKGKGKAGAAPASAGPGAKKGGKGGRKGGKSGDEVDADFEAYVAAKDAAASAPAEE</sequence>
<feature type="region of interest" description="Disordered" evidence="3">
    <location>
        <begin position="1"/>
        <end position="84"/>
    </location>
</feature>
<organism evidence="5 6">
    <name type="scientific">Cafeteria roenbergensis</name>
    <name type="common">Marine flagellate</name>
    <dbReference type="NCBI Taxonomy" id="33653"/>
    <lineage>
        <taxon>Eukaryota</taxon>
        <taxon>Sar</taxon>
        <taxon>Stramenopiles</taxon>
        <taxon>Bigyra</taxon>
        <taxon>Opalozoa</taxon>
        <taxon>Bicosoecida</taxon>
        <taxon>Cafeteriaceae</taxon>
        <taxon>Cafeteria</taxon>
    </lineage>
</organism>
<comment type="caution">
    <text evidence="5">The sequence shown here is derived from an EMBL/GenBank/DDBJ whole genome shotgun (WGS) entry which is preliminary data.</text>
</comment>
<dbReference type="InterPro" id="IPR051229">
    <property type="entry name" value="ALYREF_mRNA_export"/>
</dbReference>
<accession>A0A5A8EJS3</accession>
<dbReference type="GO" id="GO:0006406">
    <property type="term" value="P:mRNA export from nucleus"/>
    <property type="evidence" value="ECO:0007669"/>
    <property type="project" value="TreeGrafter"/>
</dbReference>
<dbReference type="CDD" id="cd00590">
    <property type="entry name" value="RRM_SF"/>
    <property type="match status" value="1"/>
</dbReference>
<evidence type="ECO:0000313" key="6">
    <source>
        <dbReference type="Proteomes" id="UP000322899"/>
    </source>
</evidence>
<dbReference type="OrthoDB" id="2020831at2759"/>
<feature type="compositionally biased region" description="Basic and acidic residues" evidence="3">
    <location>
        <begin position="20"/>
        <end position="36"/>
    </location>
</feature>
<protein>
    <recommendedName>
        <fullName evidence="4">RRM domain-containing protein</fullName>
    </recommendedName>
</protein>
<feature type="compositionally biased region" description="Basic and acidic residues" evidence="3">
    <location>
        <begin position="334"/>
        <end position="352"/>
    </location>
</feature>
<dbReference type="AlphaFoldDB" id="A0A5A8EJS3"/>
<name>A0A5A8EJS3_CAFRO</name>
<evidence type="ECO:0000256" key="1">
    <source>
        <dbReference type="ARBA" id="ARBA00022884"/>
    </source>
</evidence>
<keyword evidence="1 2" id="KW-0694">RNA-binding</keyword>
<feature type="region of interest" description="Disordered" evidence="3">
    <location>
        <begin position="273"/>
        <end position="399"/>
    </location>
</feature>
<feature type="domain" description="RRM" evidence="4">
    <location>
        <begin position="139"/>
        <end position="216"/>
    </location>
</feature>
<dbReference type="Pfam" id="PF00076">
    <property type="entry name" value="RRM_1"/>
    <property type="match status" value="1"/>
</dbReference>
<evidence type="ECO:0000313" key="5">
    <source>
        <dbReference type="EMBL" id="KAA0177438.1"/>
    </source>
</evidence>
<dbReference type="Gene3D" id="3.30.70.330">
    <property type="match status" value="1"/>
</dbReference>
<gene>
    <name evidence="5" type="ORF">FNF27_01216</name>
</gene>
<feature type="compositionally biased region" description="Basic residues" evidence="3">
    <location>
        <begin position="385"/>
        <end position="394"/>
    </location>
</feature>
<feature type="compositionally biased region" description="Low complexity" evidence="3">
    <location>
        <begin position="372"/>
        <end position="382"/>
    </location>
</feature>
<evidence type="ECO:0000256" key="3">
    <source>
        <dbReference type="SAM" id="MobiDB-lite"/>
    </source>
</evidence>
<proteinExistence type="predicted"/>
<dbReference type="SMART" id="SM00360">
    <property type="entry name" value="RRM"/>
    <property type="match status" value="1"/>
</dbReference>
<reference evidence="5 6" key="1">
    <citation type="submission" date="2019-07" db="EMBL/GenBank/DDBJ databases">
        <title>Genomes of Cafeteria roenbergensis.</title>
        <authorList>
            <person name="Fischer M.G."/>
            <person name="Hackl T."/>
            <person name="Roman M."/>
        </authorList>
    </citation>
    <scope>NUCLEOTIDE SEQUENCE [LARGE SCALE GENOMIC DNA]</scope>
    <source>
        <strain evidence="5 6">E4-10P</strain>
    </source>
</reference>
<dbReference type="EMBL" id="VLTO01000004">
    <property type="protein sequence ID" value="KAA0177438.1"/>
    <property type="molecule type" value="Genomic_DNA"/>
</dbReference>
<dbReference type="GO" id="GO:0003729">
    <property type="term" value="F:mRNA binding"/>
    <property type="evidence" value="ECO:0007669"/>
    <property type="project" value="TreeGrafter"/>
</dbReference>
<evidence type="ECO:0000256" key="2">
    <source>
        <dbReference type="PROSITE-ProRule" id="PRU00176"/>
    </source>
</evidence>
<dbReference type="InterPro" id="IPR000504">
    <property type="entry name" value="RRM_dom"/>
</dbReference>
<feature type="compositionally biased region" description="Basic and acidic residues" evidence="3">
    <location>
        <begin position="296"/>
        <end position="323"/>
    </location>
</feature>
<dbReference type="PROSITE" id="PS50102">
    <property type="entry name" value="RRM"/>
    <property type="match status" value="1"/>
</dbReference>
<dbReference type="PANTHER" id="PTHR19965:SF82">
    <property type="entry name" value="THO COMPLEX SUBUNIT 4"/>
    <property type="match status" value="1"/>
</dbReference>
<dbReference type="Proteomes" id="UP000322899">
    <property type="component" value="Unassembled WGS sequence"/>
</dbReference>
<dbReference type="InterPro" id="IPR035979">
    <property type="entry name" value="RBD_domain_sf"/>
</dbReference>
<feature type="compositionally biased region" description="Gly residues" evidence="3">
    <location>
        <begin position="41"/>
        <end position="57"/>
    </location>
</feature>
<dbReference type="PANTHER" id="PTHR19965">
    <property type="entry name" value="RNA AND EXPORT FACTOR BINDING PROTEIN"/>
    <property type="match status" value="1"/>
</dbReference>
<evidence type="ECO:0000259" key="4">
    <source>
        <dbReference type="PROSITE" id="PS50102"/>
    </source>
</evidence>
<dbReference type="SUPFAM" id="SSF54928">
    <property type="entry name" value="RNA-binding domain, RBD"/>
    <property type="match status" value="1"/>
</dbReference>
<dbReference type="GO" id="GO:0005634">
    <property type="term" value="C:nucleus"/>
    <property type="evidence" value="ECO:0007669"/>
    <property type="project" value="TreeGrafter"/>
</dbReference>
<dbReference type="InterPro" id="IPR012677">
    <property type="entry name" value="Nucleotide-bd_a/b_plait_sf"/>
</dbReference>